<dbReference type="RefSeq" id="WP_077951295.1">
    <property type="nucleotide sequence ID" value="NZ_JBELOG010000002.1"/>
</dbReference>
<evidence type="ECO:0000313" key="1">
    <source>
        <dbReference type="EMBL" id="SUH07601.1"/>
    </source>
</evidence>
<proteinExistence type="predicted"/>
<gene>
    <name evidence="1" type="ORF">NCTC8256_01501</name>
</gene>
<sequence length="225" mass="23781">MKANKIILSMSLAGALTGCAPNIPRPVGTPVEVIKPAVGQTATAYMGNPIIKSATGIKTDVLELGAANGAMSSIAAGTYCNVGNGVYRNHQNPQSVALKNIYGQVAGYVDYVSYNSAKNEISPPNGTSYTAAEISIKRVPDGLCRVDNSLVKTIEYNGNAGGVMKFTYREFANDMARAAFTTDFSVDSKISDVITYKGAKFKVRNADNSSISYTVISGFDEATSF</sequence>
<dbReference type="EMBL" id="UGXR01000001">
    <property type="protein sequence ID" value="SUH07601.1"/>
    <property type="molecule type" value="Genomic_DNA"/>
</dbReference>
<accession>A0A379VN18</accession>
<protein>
    <recommendedName>
        <fullName evidence="3">Lipoprotein</fullName>
    </recommendedName>
</protein>
<dbReference type="Proteomes" id="UP000254346">
    <property type="component" value="Unassembled WGS sequence"/>
</dbReference>
<evidence type="ECO:0008006" key="3">
    <source>
        <dbReference type="Google" id="ProtNLM"/>
    </source>
</evidence>
<evidence type="ECO:0000313" key="2">
    <source>
        <dbReference type="Proteomes" id="UP000254346"/>
    </source>
</evidence>
<reference evidence="1 2" key="1">
    <citation type="submission" date="2018-06" db="EMBL/GenBank/DDBJ databases">
        <authorList>
            <consortium name="Pathogen Informatics"/>
            <person name="Doyle S."/>
        </authorList>
    </citation>
    <scope>NUCLEOTIDE SEQUENCE [LARGE SCALE GENOMIC DNA]</scope>
    <source>
        <strain evidence="1 2">NCTC8256</strain>
    </source>
</reference>
<dbReference type="AlphaFoldDB" id="A0A379VN18"/>
<organism evidence="1 2">
    <name type="scientific">Salmonella enterica I</name>
    <dbReference type="NCBI Taxonomy" id="59201"/>
    <lineage>
        <taxon>Bacteria</taxon>
        <taxon>Pseudomonadati</taxon>
        <taxon>Pseudomonadota</taxon>
        <taxon>Gammaproteobacteria</taxon>
        <taxon>Enterobacterales</taxon>
        <taxon>Enterobacteriaceae</taxon>
        <taxon>Salmonella</taxon>
    </lineage>
</organism>
<dbReference type="PROSITE" id="PS51257">
    <property type="entry name" value="PROKAR_LIPOPROTEIN"/>
    <property type="match status" value="1"/>
</dbReference>
<name>A0A379VN18_SALET</name>